<dbReference type="Gene3D" id="3.90.1170.40">
    <property type="entry name" value="Molybdopterin biosynthesis MoaE subunit"/>
    <property type="match status" value="1"/>
</dbReference>
<dbReference type="PANTHER" id="PTHR23404">
    <property type="entry name" value="MOLYBDOPTERIN SYNTHASE RELATED"/>
    <property type="match status" value="1"/>
</dbReference>
<keyword evidence="8" id="KW-1185">Reference proteome</keyword>
<dbReference type="EMBL" id="JAUSWC010000017">
    <property type="protein sequence ID" value="MDQ0489821.1"/>
    <property type="molecule type" value="Genomic_DNA"/>
</dbReference>
<dbReference type="Gene3D" id="1.20.1250.20">
    <property type="entry name" value="MFS general substrate transporter like domains"/>
    <property type="match status" value="1"/>
</dbReference>
<feature type="transmembrane region" description="Helical" evidence="5">
    <location>
        <begin position="259"/>
        <end position="283"/>
    </location>
</feature>
<comment type="caution">
    <text evidence="7">The sequence shown here is derived from an EMBL/GenBank/DDBJ whole genome shotgun (WGS) entry which is preliminary data.</text>
</comment>
<evidence type="ECO:0000256" key="1">
    <source>
        <dbReference type="ARBA" id="ARBA00004651"/>
    </source>
</evidence>
<feature type="transmembrane region" description="Helical" evidence="5">
    <location>
        <begin position="386"/>
        <end position="408"/>
    </location>
</feature>
<keyword evidence="4 5" id="KW-0472">Membrane</keyword>
<feature type="transmembrane region" description="Helical" evidence="5">
    <location>
        <begin position="326"/>
        <end position="344"/>
    </location>
</feature>
<dbReference type="SUPFAM" id="SSF54690">
    <property type="entry name" value="Molybdopterin synthase subunit MoaE"/>
    <property type="match status" value="1"/>
</dbReference>
<evidence type="ECO:0000259" key="6">
    <source>
        <dbReference type="PROSITE" id="PS50850"/>
    </source>
</evidence>
<accession>A0ABU0KN19</accession>
<evidence type="ECO:0000256" key="5">
    <source>
        <dbReference type="SAM" id="Phobius"/>
    </source>
</evidence>
<feature type="transmembrane region" description="Helical" evidence="5">
    <location>
        <begin position="143"/>
        <end position="165"/>
    </location>
</feature>
<evidence type="ECO:0000256" key="2">
    <source>
        <dbReference type="ARBA" id="ARBA00022692"/>
    </source>
</evidence>
<evidence type="ECO:0000313" key="8">
    <source>
        <dbReference type="Proteomes" id="UP001236795"/>
    </source>
</evidence>
<organism evidence="7 8">
    <name type="scientific">Streptomyces thermodiastaticus</name>
    <dbReference type="NCBI Taxonomy" id="44061"/>
    <lineage>
        <taxon>Bacteria</taxon>
        <taxon>Bacillati</taxon>
        <taxon>Actinomycetota</taxon>
        <taxon>Actinomycetes</taxon>
        <taxon>Kitasatosporales</taxon>
        <taxon>Streptomycetaceae</taxon>
        <taxon>Streptomyces</taxon>
    </lineage>
</organism>
<dbReference type="InterPro" id="IPR036259">
    <property type="entry name" value="MFS_trans_sf"/>
</dbReference>
<evidence type="ECO:0000256" key="4">
    <source>
        <dbReference type="ARBA" id="ARBA00023136"/>
    </source>
</evidence>
<reference evidence="7 8" key="1">
    <citation type="submission" date="2023-07" db="EMBL/GenBank/DDBJ databases">
        <title>Genomic Encyclopedia of Type Strains, Phase IV (KMG-IV): sequencing the most valuable type-strain genomes for metagenomic binning, comparative biology and taxonomic classification.</title>
        <authorList>
            <person name="Goeker M."/>
        </authorList>
    </citation>
    <scope>NUCLEOTIDE SEQUENCE [LARGE SCALE GENOMIC DNA]</scope>
    <source>
        <strain evidence="7 8">DSM 40573</strain>
    </source>
</reference>
<dbReference type="SUPFAM" id="SSF103473">
    <property type="entry name" value="MFS general substrate transporter"/>
    <property type="match status" value="1"/>
</dbReference>
<sequence length="591" mass="61514">MAGLGVGQGGRPWDQRCGVHTAGALDERHRWMRGTRVHSIAEHAGRRAYSAGFWFVACGFATVMSFGTVPTPLYVLYQARDHLSATTVTLVFAAYAVGVLLSLFLLGHFSDVLGRRRVLLPAVYVAVVADLCFLFWSSLPGLIVARVLTGVSVGLIATTATAYLAELHRAARPGGSMRRAEVVATAANLGGLGLGPVVAGALADLAPRPLQLPYWIYLVLLLVMAGLMSLAPETIDVPEPRPPYRVRRIDVPAAQRRRFLAEAASAFVSFALFGLFAALGPSFVLDTLREPSHTVGGLAATTALGSAAVAQALVRERETTARRTVGPAFAALLVGLGIVVVAVWSGALTMFLAGAVVGGAGAGLAFAAAVKAVADSASSQNRADALSGLFLAAYLGITLPVVGLGAATQLVSQPLALTAFAVVMAAATVAAGLVAVSARVVSDAHSGDVTSGPDRYCRLTDRPLSVDEVLTAVTGPGQGGTVVFIGTVRDHNNGKSVTRLEYEAYPSLALKVLTDIIRRCEATAPGVRVAVAHRTGRLEIGEPAVVLAAAAPHRAEAFEAARACIELLKEEVPIWKKEFSPDGAEWIGTGP</sequence>
<feature type="domain" description="Major facilitator superfamily (MFS) profile" evidence="6">
    <location>
        <begin position="51"/>
        <end position="439"/>
    </location>
</feature>
<keyword evidence="3 5" id="KW-1133">Transmembrane helix</keyword>
<dbReference type="CDD" id="cd00756">
    <property type="entry name" value="MoaE"/>
    <property type="match status" value="1"/>
</dbReference>
<feature type="transmembrane region" description="Helical" evidence="5">
    <location>
        <begin position="295"/>
        <end position="314"/>
    </location>
</feature>
<dbReference type="InterPro" id="IPR020846">
    <property type="entry name" value="MFS_dom"/>
</dbReference>
<dbReference type="InterPro" id="IPR011701">
    <property type="entry name" value="MFS"/>
</dbReference>
<feature type="transmembrane region" description="Helical" evidence="5">
    <location>
        <begin position="414"/>
        <end position="436"/>
    </location>
</feature>
<dbReference type="InterPro" id="IPR003448">
    <property type="entry name" value="Mopterin_biosynth_MoaE"/>
</dbReference>
<name>A0ABU0KN19_9ACTN</name>
<evidence type="ECO:0000256" key="3">
    <source>
        <dbReference type="ARBA" id="ARBA00022989"/>
    </source>
</evidence>
<feature type="transmembrane region" description="Helical" evidence="5">
    <location>
        <begin position="215"/>
        <end position="238"/>
    </location>
</feature>
<proteinExistence type="predicted"/>
<feature type="transmembrane region" description="Helical" evidence="5">
    <location>
        <begin position="350"/>
        <end position="374"/>
    </location>
</feature>
<protein>
    <submittedName>
        <fullName evidence="7">Molybdopterin synthase catalytic subunit/predicted MFS family arabinose efflux permease</fullName>
    </submittedName>
</protein>
<comment type="subcellular location">
    <subcellularLocation>
        <location evidence="1">Cell membrane</location>
        <topology evidence="1">Multi-pass membrane protein</topology>
    </subcellularLocation>
</comment>
<dbReference type="Proteomes" id="UP001236795">
    <property type="component" value="Unassembled WGS sequence"/>
</dbReference>
<feature type="transmembrane region" description="Helical" evidence="5">
    <location>
        <begin position="83"/>
        <end position="106"/>
    </location>
</feature>
<dbReference type="InterPro" id="IPR036563">
    <property type="entry name" value="MoaE_sf"/>
</dbReference>
<evidence type="ECO:0000313" key="7">
    <source>
        <dbReference type="EMBL" id="MDQ0489821.1"/>
    </source>
</evidence>
<feature type="transmembrane region" description="Helical" evidence="5">
    <location>
        <begin position="186"/>
        <end position="203"/>
    </location>
</feature>
<feature type="transmembrane region" description="Helical" evidence="5">
    <location>
        <begin position="118"/>
        <end position="137"/>
    </location>
</feature>
<dbReference type="PROSITE" id="PS50850">
    <property type="entry name" value="MFS"/>
    <property type="match status" value="1"/>
</dbReference>
<feature type="transmembrane region" description="Helical" evidence="5">
    <location>
        <begin position="53"/>
        <end position="77"/>
    </location>
</feature>
<dbReference type="Pfam" id="PF02391">
    <property type="entry name" value="MoaE"/>
    <property type="match status" value="1"/>
</dbReference>
<keyword evidence="2 5" id="KW-0812">Transmembrane</keyword>
<dbReference type="RefSeq" id="WP_258902194.1">
    <property type="nucleotide sequence ID" value="NZ_JAUSWC010000017.1"/>
</dbReference>
<gene>
    <name evidence="7" type="ORF">QO019_004698</name>
</gene>
<dbReference type="Pfam" id="PF07690">
    <property type="entry name" value="MFS_1"/>
    <property type="match status" value="1"/>
</dbReference>